<dbReference type="AlphaFoldDB" id="J3TZ54"/>
<comment type="similarity">
    <text evidence="10">Belongs to the LpxH family.</text>
</comment>
<feature type="binding site" evidence="10">
    <location>
        <position position="41"/>
    </location>
    <ligand>
        <name>Mn(2+)</name>
        <dbReference type="ChEBI" id="CHEBI:29035"/>
        <label>2</label>
    </ligand>
</feature>
<gene>
    <name evidence="10" type="primary">lpxH</name>
    <name evidence="12" type="ORF">A35E_00451</name>
</gene>
<dbReference type="STRING" id="134287.A35E_00451"/>
<dbReference type="PATRIC" id="fig|134287.3.peg.428"/>
<dbReference type="InterPro" id="IPR010138">
    <property type="entry name" value="UDP-diacylglucosamine_Hdrlase"/>
</dbReference>
<feature type="domain" description="Calcineurin-like phosphoesterase" evidence="11">
    <location>
        <begin position="1"/>
        <end position="199"/>
    </location>
</feature>
<evidence type="ECO:0000313" key="12">
    <source>
        <dbReference type="EMBL" id="AFP85745.1"/>
    </source>
</evidence>
<keyword evidence="9 10" id="KW-0464">Manganese</keyword>
<evidence type="ECO:0000256" key="9">
    <source>
        <dbReference type="ARBA" id="ARBA00023211"/>
    </source>
</evidence>
<feature type="binding site" evidence="10">
    <location>
        <position position="195"/>
    </location>
    <ligand>
        <name>substrate</name>
    </ligand>
</feature>
<evidence type="ECO:0000256" key="10">
    <source>
        <dbReference type="HAMAP-Rule" id="MF_00575"/>
    </source>
</evidence>
<dbReference type="Pfam" id="PF00149">
    <property type="entry name" value="Metallophos"/>
    <property type="match status" value="1"/>
</dbReference>
<keyword evidence="4 10" id="KW-0441">Lipid A biosynthesis</keyword>
<comment type="function">
    <text evidence="10">Hydrolyzes the pyrophosphate bond of UDP-2,3-diacylglucosamine to yield 2,3-diacylglucosamine 1-phosphate (lipid X) and UMP by catalyzing the attack of water at the alpha-P atom. Involved in the biosynthesis of lipid A, a phosphorylated glycolipid that anchors the lipopolysaccharide to the outer membrane of the cell.</text>
</comment>
<comment type="catalytic activity">
    <reaction evidence="10">
        <text>UDP-2-N,3-O-bis[(3R)-3-hydroxytetradecanoyl]-alpha-D-glucosamine + H2O = 2-N,3-O-bis[(3R)-3-hydroxytetradecanoyl]-alpha-D-glucosaminyl 1-phosphate + UMP + 2 H(+)</text>
        <dbReference type="Rhea" id="RHEA:25213"/>
        <dbReference type="ChEBI" id="CHEBI:15377"/>
        <dbReference type="ChEBI" id="CHEBI:15378"/>
        <dbReference type="ChEBI" id="CHEBI:57865"/>
        <dbReference type="ChEBI" id="CHEBI:57957"/>
        <dbReference type="ChEBI" id="CHEBI:78847"/>
        <dbReference type="EC" id="3.6.1.54"/>
    </reaction>
</comment>
<dbReference type="PANTHER" id="PTHR34990:SF1">
    <property type="entry name" value="UDP-2,3-DIACYLGLUCOSAMINE HYDROLASE"/>
    <property type="match status" value="1"/>
</dbReference>
<dbReference type="InterPro" id="IPR029052">
    <property type="entry name" value="Metallo-depent_PP-like"/>
</dbReference>
<dbReference type="GO" id="GO:0005737">
    <property type="term" value="C:cytoplasm"/>
    <property type="evidence" value="ECO:0007669"/>
    <property type="project" value="InterPro"/>
</dbReference>
<feature type="binding site" evidence="10">
    <location>
        <position position="79"/>
    </location>
    <ligand>
        <name>Mn(2+)</name>
        <dbReference type="ChEBI" id="CHEBI:29035"/>
        <label>2</label>
    </ligand>
</feature>
<dbReference type="Proteomes" id="UP000003937">
    <property type="component" value="Chromosome"/>
</dbReference>
<evidence type="ECO:0000256" key="5">
    <source>
        <dbReference type="ARBA" id="ARBA00022723"/>
    </source>
</evidence>
<dbReference type="OrthoDB" id="9783283at2"/>
<evidence type="ECO:0000256" key="4">
    <source>
        <dbReference type="ARBA" id="ARBA00022556"/>
    </source>
</evidence>
<comment type="subcellular location">
    <subcellularLocation>
        <location evidence="10">Cell inner membrane</location>
        <topology evidence="10">Peripheral membrane protein</topology>
        <orientation evidence="10">Cytoplasmic side</orientation>
    </subcellularLocation>
</comment>
<feature type="binding site" evidence="10">
    <location>
        <position position="10"/>
    </location>
    <ligand>
        <name>Mn(2+)</name>
        <dbReference type="ChEBI" id="CHEBI:29035"/>
        <label>1</label>
    </ligand>
</feature>
<organism evidence="12 13">
    <name type="scientific">secondary endosymbiont of Heteropsylla cubana</name>
    <dbReference type="NCBI Taxonomy" id="134287"/>
    <lineage>
        <taxon>Bacteria</taxon>
        <taxon>Pseudomonadati</taxon>
        <taxon>Pseudomonadota</taxon>
        <taxon>Gammaproteobacteria</taxon>
        <taxon>Enterobacterales</taxon>
        <taxon>Enterobacteriaceae</taxon>
        <taxon>aphid secondary symbionts</taxon>
    </lineage>
</organism>
<dbReference type="NCBIfam" id="NF003743">
    <property type="entry name" value="PRK05340.1"/>
    <property type="match status" value="1"/>
</dbReference>
<feature type="binding site" evidence="10">
    <location>
        <begin position="79"/>
        <end position="80"/>
    </location>
    <ligand>
        <name>substrate</name>
    </ligand>
</feature>
<evidence type="ECO:0000256" key="8">
    <source>
        <dbReference type="ARBA" id="ARBA00023136"/>
    </source>
</evidence>
<feature type="binding site" evidence="10">
    <location>
        <position position="8"/>
    </location>
    <ligand>
        <name>Mn(2+)</name>
        <dbReference type="ChEBI" id="CHEBI:29035"/>
        <label>1</label>
    </ligand>
</feature>
<evidence type="ECO:0000256" key="3">
    <source>
        <dbReference type="ARBA" id="ARBA00022519"/>
    </source>
</evidence>
<dbReference type="InterPro" id="IPR043461">
    <property type="entry name" value="LpxH-like"/>
</dbReference>
<keyword evidence="6 10" id="KW-0378">Hydrolase</keyword>
<evidence type="ECO:0000256" key="2">
    <source>
        <dbReference type="ARBA" id="ARBA00022516"/>
    </source>
</evidence>
<comment type="pathway">
    <text evidence="10">Glycolipid biosynthesis; lipid IV(A) biosynthesis; lipid IV(A) from (3R)-3-hydroxytetradecanoyl-[acyl-carrier-protein] and UDP-N-acetyl-alpha-D-glucosamine: step 4/6.</text>
</comment>
<dbReference type="GO" id="GO:0019897">
    <property type="term" value="C:extrinsic component of plasma membrane"/>
    <property type="evidence" value="ECO:0007669"/>
    <property type="project" value="UniProtKB-UniRule"/>
</dbReference>
<keyword evidence="7 10" id="KW-0443">Lipid metabolism</keyword>
<dbReference type="NCBIfam" id="TIGR01854">
    <property type="entry name" value="lipid_A_lpxH"/>
    <property type="match status" value="1"/>
</dbReference>
<dbReference type="GO" id="GO:0008758">
    <property type="term" value="F:UDP-2,3-diacylglucosamine hydrolase activity"/>
    <property type="evidence" value="ECO:0007669"/>
    <property type="project" value="UniProtKB-UniRule"/>
</dbReference>
<dbReference type="GO" id="GO:0030145">
    <property type="term" value="F:manganese ion binding"/>
    <property type="evidence" value="ECO:0007669"/>
    <property type="project" value="UniProtKB-UniRule"/>
</dbReference>
<protein>
    <recommendedName>
        <fullName evidence="10">UDP-2,3-diacylglucosamine hydrolase</fullName>
        <ecNumber evidence="10">3.6.1.54</ecNumber>
    </recommendedName>
    <alternativeName>
        <fullName evidence="10">UDP-2,3-diacylglucosamine diphosphatase</fullName>
    </alternativeName>
</protein>
<dbReference type="UniPathway" id="UPA00359">
    <property type="reaction ID" value="UER00480"/>
</dbReference>
<evidence type="ECO:0000256" key="1">
    <source>
        <dbReference type="ARBA" id="ARBA00022475"/>
    </source>
</evidence>
<keyword evidence="3 10" id="KW-0997">Cell inner membrane</keyword>
<keyword evidence="1 10" id="KW-1003">Cell membrane</keyword>
<feature type="binding site" evidence="10">
    <location>
        <position position="195"/>
    </location>
    <ligand>
        <name>Mn(2+)</name>
        <dbReference type="ChEBI" id="CHEBI:29035"/>
        <label>2</label>
    </ligand>
</feature>
<feature type="binding site" evidence="10">
    <location>
        <position position="197"/>
    </location>
    <ligand>
        <name>Mn(2+)</name>
        <dbReference type="ChEBI" id="CHEBI:29035"/>
        <label>1</label>
    </ligand>
</feature>
<evidence type="ECO:0000259" key="11">
    <source>
        <dbReference type="Pfam" id="PF00149"/>
    </source>
</evidence>
<dbReference type="HOGENOM" id="CLU_074586_0_0_6"/>
<feature type="binding site" evidence="10">
    <location>
        <position position="122"/>
    </location>
    <ligand>
        <name>substrate</name>
    </ligand>
</feature>
<accession>J3TZ54</accession>
<dbReference type="EMBL" id="CP003547">
    <property type="protein sequence ID" value="AFP85745.1"/>
    <property type="molecule type" value="Genomic_DNA"/>
</dbReference>
<dbReference type="InterPro" id="IPR004843">
    <property type="entry name" value="Calcineurin-like_PHP"/>
</dbReference>
<keyword evidence="2 10" id="KW-0444">Lipid biosynthesis</keyword>
<name>J3TZ54_9ENTR</name>
<keyword evidence="13" id="KW-1185">Reference proteome</keyword>
<evidence type="ECO:0000256" key="7">
    <source>
        <dbReference type="ARBA" id="ARBA00023098"/>
    </source>
</evidence>
<feature type="binding site" evidence="10">
    <location>
        <position position="167"/>
    </location>
    <ligand>
        <name>substrate</name>
    </ligand>
</feature>
<dbReference type="SUPFAM" id="SSF56300">
    <property type="entry name" value="Metallo-dependent phosphatases"/>
    <property type="match status" value="1"/>
</dbReference>
<proteinExistence type="inferred from homology"/>
<reference evidence="12 13" key="1">
    <citation type="journal article" date="2012" name="Mol. Biol. Evol.">
        <title>Genome reduction and co-evolution between the primary and secondary bacterial symbionts of psyllids.</title>
        <authorList>
            <person name="Sloan D.B."/>
            <person name="Moran N.A."/>
        </authorList>
    </citation>
    <scope>NUCLEOTIDE SEQUENCE [LARGE SCALE GENOMIC DNA]</scope>
    <source>
        <strain evidence="12">Hcub_S</strain>
    </source>
</reference>
<evidence type="ECO:0000256" key="6">
    <source>
        <dbReference type="ARBA" id="ARBA00022801"/>
    </source>
</evidence>
<sequence length="239" mass="27798">MSTLFIADIHLCEDEPTITAGFLRFLRCRAIFARSLYILGDLFKLWIGDDDPNPLHYEIAIALKKLTQRGIPCYFIHGNRDFLLGKRYADFCGMILLPSQSIIKLDGLNIIVLHGDILCTDDKHYQRCRRWTHQHWVQKLFLFMPLKFRLFIANKIRANSHYANTNNIVDIMDVNPQTVIAIMDTTHTTLMIHGHTHRPAIHNLLKQRYRVVLGSWKNQGSAIELSNNKVILHEFPFSF</sequence>
<comment type="cofactor">
    <cofactor evidence="10">
        <name>Mn(2+)</name>
        <dbReference type="ChEBI" id="CHEBI:29035"/>
    </cofactor>
    <text evidence="10">Binds 2 Mn(2+) ions per subunit in a binuclear metal center.</text>
</comment>
<keyword evidence="8 10" id="KW-0472">Membrane</keyword>
<feature type="binding site" evidence="10">
    <location>
        <position position="41"/>
    </location>
    <ligand>
        <name>Mn(2+)</name>
        <dbReference type="ChEBI" id="CHEBI:29035"/>
        <label>1</label>
    </ligand>
</feature>
<feature type="binding site" evidence="10">
    <location>
        <position position="164"/>
    </location>
    <ligand>
        <name>substrate</name>
    </ligand>
</feature>
<dbReference type="HAMAP" id="MF_00575">
    <property type="entry name" value="LpxH"/>
    <property type="match status" value="1"/>
</dbReference>
<dbReference type="RefSeq" id="WP_014889042.1">
    <property type="nucleotide sequence ID" value="NC_018420.1"/>
</dbReference>
<feature type="binding site" evidence="10">
    <location>
        <position position="114"/>
    </location>
    <ligand>
        <name>Mn(2+)</name>
        <dbReference type="ChEBI" id="CHEBI:29035"/>
        <label>2</label>
    </ligand>
</feature>
<keyword evidence="5 10" id="KW-0479">Metal-binding</keyword>
<dbReference type="KEGG" id="sehc:A35E_00451"/>
<dbReference type="PANTHER" id="PTHR34990">
    <property type="entry name" value="UDP-2,3-DIACYLGLUCOSAMINE HYDROLASE-RELATED"/>
    <property type="match status" value="1"/>
</dbReference>
<dbReference type="GO" id="GO:0009245">
    <property type="term" value="P:lipid A biosynthetic process"/>
    <property type="evidence" value="ECO:0007669"/>
    <property type="project" value="UniProtKB-UniRule"/>
</dbReference>
<evidence type="ECO:0000313" key="13">
    <source>
        <dbReference type="Proteomes" id="UP000003937"/>
    </source>
</evidence>
<dbReference type="CDD" id="cd07398">
    <property type="entry name" value="MPP_YbbF-LpxH"/>
    <property type="match status" value="1"/>
</dbReference>
<feature type="binding site" evidence="10">
    <location>
        <position position="160"/>
    </location>
    <ligand>
        <name>substrate</name>
    </ligand>
</feature>
<dbReference type="Gene3D" id="3.60.21.10">
    <property type="match status" value="1"/>
</dbReference>
<dbReference type="EC" id="3.6.1.54" evidence="10"/>